<evidence type="ECO:0000256" key="3">
    <source>
        <dbReference type="ARBA" id="ARBA00023004"/>
    </source>
</evidence>
<name>A0A9P0A795_BEMTA</name>
<evidence type="ECO:0000256" key="5">
    <source>
        <dbReference type="ARBA" id="ARBA00034078"/>
    </source>
</evidence>
<evidence type="ECO:0000256" key="4">
    <source>
        <dbReference type="ARBA" id="ARBA00023014"/>
    </source>
</evidence>
<dbReference type="Gene3D" id="3.40.5.90">
    <property type="entry name" value="CDGSH iron-sulfur domain, mitoNEET-type"/>
    <property type="match status" value="2"/>
</dbReference>
<dbReference type="GO" id="GO:0051537">
    <property type="term" value="F:2 iron, 2 sulfur cluster binding"/>
    <property type="evidence" value="ECO:0007669"/>
    <property type="project" value="UniProtKB-KW"/>
</dbReference>
<dbReference type="Pfam" id="PF09360">
    <property type="entry name" value="zf-CDGSH"/>
    <property type="match status" value="2"/>
</dbReference>
<feature type="domain" description="Iron-binding zinc finger CDGSH type" evidence="6">
    <location>
        <begin position="108"/>
        <end position="145"/>
    </location>
</feature>
<evidence type="ECO:0000313" key="8">
    <source>
        <dbReference type="Proteomes" id="UP001152759"/>
    </source>
</evidence>
<sequence>MIKFAKKCVLPFHFSKTSKLSTPHSAAIYTSTFGKLGKFNPSDFIPKNVLQPFYTAWKQAGFGRPAEKRPFPIELKADKVYMWCACGWSRHQPFCDGTHKNPLMKITMRPVKFAVEKDGKYWLCRCKATKHRPFCDGSHKCNEIQDKLKYL</sequence>
<evidence type="ECO:0000256" key="1">
    <source>
        <dbReference type="ARBA" id="ARBA00022714"/>
    </source>
</evidence>
<evidence type="ECO:0000313" key="7">
    <source>
        <dbReference type="EMBL" id="CAH0388026.1"/>
    </source>
</evidence>
<comment type="cofactor">
    <cofactor evidence="5">
        <name>[2Fe-2S] cluster</name>
        <dbReference type="ChEBI" id="CHEBI:190135"/>
    </cofactor>
</comment>
<dbReference type="InterPro" id="IPR042216">
    <property type="entry name" value="MitoNEET_CISD"/>
</dbReference>
<organism evidence="7 8">
    <name type="scientific">Bemisia tabaci</name>
    <name type="common">Sweetpotato whitefly</name>
    <name type="synonym">Aleurodes tabaci</name>
    <dbReference type="NCBI Taxonomy" id="7038"/>
    <lineage>
        <taxon>Eukaryota</taxon>
        <taxon>Metazoa</taxon>
        <taxon>Ecdysozoa</taxon>
        <taxon>Arthropoda</taxon>
        <taxon>Hexapoda</taxon>
        <taxon>Insecta</taxon>
        <taxon>Pterygota</taxon>
        <taxon>Neoptera</taxon>
        <taxon>Paraneoptera</taxon>
        <taxon>Hemiptera</taxon>
        <taxon>Sternorrhyncha</taxon>
        <taxon>Aleyrodoidea</taxon>
        <taxon>Aleyrodidae</taxon>
        <taxon>Aleyrodinae</taxon>
        <taxon>Bemisia</taxon>
    </lineage>
</organism>
<feature type="domain" description="Iron-binding zinc finger CDGSH type" evidence="6">
    <location>
        <begin position="68"/>
        <end position="105"/>
    </location>
</feature>
<dbReference type="PANTHER" id="PTHR46491:SF3">
    <property type="entry name" value="CDGSH IRON-SULFUR DOMAIN-CONTAINING PROTEIN 3, MITOCHONDRIAL"/>
    <property type="match status" value="1"/>
</dbReference>
<proteinExistence type="predicted"/>
<protein>
    <recommendedName>
        <fullName evidence="6">Iron-binding zinc finger CDGSH type domain-containing protein</fullName>
    </recommendedName>
</protein>
<dbReference type="Proteomes" id="UP001152759">
    <property type="component" value="Chromosome 4"/>
</dbReference>
<keyword evidence="1" id="KW-0001">2Fe-2S</keyword>
<keyword evidence="3" id="KW-0408">Iron</keyword>
<evidence type="ECO:0000256" key="2">
    <source>
        <dbReference type="ARBA" id="ARBA00022723"/>
    </source>
</evidence>
<dbReference type="GO" id="GO:0005739">
    <property type="term" value="C:mitochondrion"/>
    <property type="evidence" value="ECO:0007669"/>
    <property type="project" value="TreeGrafter"/>
</dbReference>
<dbReference type="PANTHER" id="PTHR46491">
    <property type="entry name" value="CDGSH IRON SULFUR DOMAIN PROTEIN HOMOLOG"/>
    <property type="match status" value="1"/>
</dbReference>
<evidence type="ECO:0000259" key="6">
    <source>
        <dbReference type="SMART" id="SM00704"/>
    </source>
</evidence>
<dbReference type="InterPro" id="IPR018967">
    <property type="entry name" value="FeS-contain_CDGSH-typ"/>
</dbReference>
<dbReference type="SMART" id="SM00704">
    <property type="entry name" value="ZnF_CDGSH"/>
    <property type="match status" value="2"/>
</dbReference>
<keyword evidence="4" id="KW-0411">Iron-sulfur</keyword>
<dbReference type="AlphaFoldDB" id="A0A9P0A795"/>
<dbReference type="GO" id="GO:0046872">
    <property type="term" value="F:metal ion binding"/>
    <property type="evidence" value="ECO:0007669"/>
    <property type="project" value="UniProtKB-KW"/>
</dbReference>
<gene>
    <name evidence="7" type="ORF">BEMITA_LOCUS6977</name>
</gene>
<dbReference type="InterPro" id="IPR052950">
    <property type="entry name" value="CISD"/>
</dbReference>
<reference evidence="7" key="1">
    <citation type="submission" date="2021-12" db="EMBL/GenBank/DDBJ databases">
        <authorList>
            <person name="King R."/>
        </authorList>
    </citation>
    <scope>NUCLEOTIDE SEQUENCE</scope>
</reference>
<keyword evidence="8" id="KW-1185">Reference proteome</keyword>
<accession>A0A9P0A795</accession>
<dbReference type="EMBL" id="OU963865">
    <property type="protein sequence ID" value="CAH0388026.1"/>
    <property type="molecule type" value="Genomic_DNA"/>
</dbReference>
<keyword evidence="2" id="KW-0479">Metal-binding</keyword>